<keyword evidence="8" id="KW-0378">Hydrolase</keyword>
<keyword evidence="14" id="KW-0472">Membrane</keyword>
<evidence type="ECO:0000313" key="20">
    <source>
        <dbReference type="EMBL" id="KAH9291582.1"/>
    </source>
</evidence>
<keyword evidence="21" id="KW-1185">Reference proteome</keyword>
<evidence type="ECO:0000256" key="6">
    <source>
        <dbReference type="ARBA" id="ARBA00022723"/>
    </source>
</evidence>
<dbReference type="CDD" id="cd01853">
    <property type="entry name" value="Toc34_like"/>
    <property type="match status" value="1"/>
</dbReference>
<dbReference type="GO" id="GO:0005525">
    <property type="term" value="F:GTP binding"/>
    <property type="evidence" value="ECO:0007669"/>
    <property type="project" value="UniProtKB-KW"/>
</dbReference>
<comment type="subcellular location">
    <subcellularLocation>
        <location evidence="15">Plastid</location>
        <location evidence="15">Chloroplast outer membrane</location>
        <topology evidence="15">Single-pass membrane protein</topology>
    </subcellularLocation>
</comment>
<evidence type="ECO:0000256" key="12">
    <source>
        <dbReference type="ARBA" id="ARBA00022989"/>
    </source>
</evidence>
<proteinExistence type="inferred from homology"/>
<keyword evidence="2" id="KW-0813">Transport</keyword>
<evidence type="ECO:0000259" key="18">
    <source>
        <dbReference type="PROSITE" id="PS51720"/>
    </source>
</evidence>
<dbReference type="InterPro" id="IPR006703">
    <property type="entry name" value="G_AIG1"/>
</dbReference>
<dbReference type="EMBL" id="JAHRHJ020003525">
    <property type="protein sequence ID" value="KAH9291582.1"/>
    <property type="molecule type" value="Genomic_DNA"/>
</dbReference>
<dbReference type="Pfam" id="PF04548">
    <property type="entry name" value="AIG1"/>
    <property type="match status" value="1"/>
</dbReference>
<dbReference type="PANTHER" id="PTHR10903">
    <property type="entry name" value="GTPASE, IMAP FAMILY MEMBER-RELATED"/>
    <property type="match status" value="1"/>
</dbReference>
<dbReference type="Pfam" id="PF03080">
    <property type="entry name" value="Neprosin"/>
    <property type="match status" value="1"/>
</dbReference>
<dbReference type="GO" id="GO:0009707">
    <property type="term" value="C:chloroplast outer membrane"/>
    <property type="evidence" value="ECO:0007669"/>
    <property type="project" value="UniProtKB-SubCell"/>
</dbReference>
<dbReference type="GO" id="GO:0046872">
    <property type="term" value="F:metal ion binding"/>
    <property type="evidence" value="ECO:0007669"/>
    <property type="project" value="UniProtKB-KW"/>
</dbReference>
<dbReference type="PROSITE" id="PS52045">
    <property type="entry name" value="NEPROSIN_PEP_CD"/>
    <property type="match status" value="1"/>
</dbReference>
<gene>
    <name evidence="20" type="ORF">KI387_043229</name>
</gene>
<keyword evidence="11" id="KW-0653">Protein transport</keyword>
<sequence>MPVSKLEVVKSVMDSVETLAVEMPVTGLKVDYVDHNESPGAEKNRGEIEIAENKNRGIINLLDRKEENDEQQQDGTQDIQQEKREKIPELKQNEAENQKEEAVFGNVIMLQSDEYGLGKWLKVREDENHDIKDNKDKNQNNLGGRDPFDAVPEYDGRAISQSSNSNICDAREMGILTHCMFEDPICNIPGECGIALKEAGTCEICNSVTEEPTIEMKEAHHAILEGKEHDCQIVPTDEAGLLLTVAKSEMSMSEFGTKKARAVEKNLGVGFEKKIDDEFKIFKLPINEFGEDLTEIPVSIKGPNNVGEGNICVEKVEIETQLGFQVATECNKQQVGAKIEAAQVVNEEIEISGDIDVTDDETWIILGSNAGNESQVEIDMNLIDELPLFKRDEVCSVQNVYLNLVEVQGASNKECMDEFGEVAQNVSWDCTRSSINILKSNDADLIVYDTGIIKSIDVVEKVNREVKPLEDTQTDQKQPNRENIVTENASVVCMPVGGIYGESIADIDLKQEYAVPKEKYSEAETRELIDVTFAEENPPQNGVCTFGFQIREIIENSGKDFATWSPKPFTRVVDVSSKWINLQDDNTESEEEDDLHAKLTALLASNNPLAPGTDNSGSIYELNFNRKPSSEFNFPTWSYKPVNRVVDVSSKRKVEDDTESEEEDDLHANVTALLASNSPLVLGAAHPAGIGSSVLALESPINLLQHSVPNGFSVREPSSSPMDQINELHETQEKLQELKVKFLRLAHRLCQTPDNFVVGQVLYRLGFAEQLWRSRNSGRIGPFRFDISNLIAQELEASRQEELGFTCTILVIGKNGVGKTATINLIFREVTTKTDAFRPGTKRVQEIVGTVNGIRVRVIDTPGLHVSSADQSLNGKILASIKHFIKKTPPDIVLYVDRLDMLSRGNGDFHLLRTITDAFRPAVWFNAILVLTHAASALPDGPYGIPISYETYVSQRFQVVQKAIRQAVGDMRLVNPVSLVENHPSCRTNRAGQRVLPNGQTWKNDLLLLCFAFKILAEANSLLKLQEDGMHEKPSVTHVMAPPLPSFLYSLLQSRSQLKLPEEQLWDVDVSDDDFDVSSDLEEESEYDKLPPLRSLTRSQLASLDKEQKKAYFDDLDYREKLFMKKQWKEKRWRRSSMKKINTSKERNEKDKKHMEEEIGTAKSIPMPMLDMTLPPSFDADSPAYRYRLLDMVSQWLVQPVLESYGWDHDIGYGGLNLEKTFVIGSVIPVSVSGQVIKGKEEANLQLECAASLKHGEGKMTTARFDIQNIGKEMSYNLHSETRLSNFKYNKTKAGMSFTLLGDTLSAGMKLEDILMIGKKFKVVLNGGAMSDRGGLAYGGNVEATLRDKDYLVGGKHATLGLSIMNWHEDLTIGFNLQSHFAIGRSTTLEACANFDGRGKGQASIRINSLEHLQIAFVGVIPIIKALICHRLLGCFLRLSRVNGIQLGGQVFRMNSEAPALQGMALDLRKSMASHKSFGILKLLLVVELMILVVAREIKDEVAHPMNVFDDSLMKEERNQLGNRWYLYVNSKHVGYLPENLVPDLSKKINRIQYGREVWYLRNGTSHSTTNKGSRDFPDKGRSNAAHIRGISLFM</sequence>
<evidence type="ECO:0008006" key="22">
    <source>
        <dbReference type="Google" id="ProtNLM"/>
    </source>
</evidence>
<evidence type="ECO:0000256" key="16">
    <source>
        <dbReference type="ARBA" id="ARBA00023775"/>
    </source>
</evidence>
<evidence type="ECO:0000256" key="9">
    <source>
        <dbReference type="ARBA" id="ARBA00022805"/>
    </source>
</evidence>
<dbReference type="Gene3D" id="3.40.50.300">
    <property type="entry name" value="P-loop containing nucleotide triphosphate hydrolases"/>
    <property type="match status" value="1"/>
</dbReference>
<evidence type="ECO:0000256" key="5">
    <source>
        <dbReference type="ARBA" id="ARBA00022692"/>
    </source>
</evidence>
<dbReference type="PANTHER" id="PTHR10903:SF135">
    <property type="entry name" value="TRANSLOCASE OF CHLOROPLAST 120, CHLOROPLASTIC-RELATED"/>
    <property type="match status" value="1"/>
</dbReference>
<evidence type="ECO:0000256" key="14">
    <source>
        <dbReference type="ARBA" id="ARBA00023136"/>
    </source>
</evidence>
<dbReference type="InterPro" id="IPR004314">
    <property type="entry name" value="Neprosin"/>
</dbReference>
<dbReference type="InterPro" id="IPR027417">
    <property type="entry name" value="P-loop_NTPase"/>
</dbReference>
<evidence type="ECO:0000256" key="3">
    <source>
        <dbReference type="ARBA" id="ARBA00022528"/>
    </source>
</evidence>
<evidence type="ECO:0000256" key="13">
    <source>
        <dbReference type="ARBA" id="ARBA00023134"/>
    </source>
</evidence>
<dbReference type="SUPFAM" id="SSF52540">
    <property type="entry name" value="P-loop containing nucleoside triphosphate hydrolases"/>
    <property type="match status" value="1"/>
</dbReference>
<evidence type="ECO:0000259" key="19">
    <source>
        <dbReference type="PROSITE" id="PS52045"/>
    </source>
</evidence>
<evidence type="ECO:0000256" key="8">
    <source>
        <dbReference type="ARBA" id="ARBA00022801"/>
    </source>
</evidence>
<name>A0AA38F830_TAXCH</name>
<feature type="non-terminal residue" evidence="20">
    <location>
        <position position="1595"/>
    </location>
</feature>
<comment type="caution">
    <text evidence="20">The sequence shown here is derived from an EMBL/GenBank/DDBJ whole genome shotgun (WGS) entry which is preliminary data.</text>
</comment>
<keyword evidence="5" id="KW-0812">Transmembrane</keyword>
<evidence type="ECO:0000256" key="7">
    <source>
        <dbReference type="ARBA" id="ARBA00022741"/>
    </source>
</evidence>
<reference evidence="20 21" key="1">
    <citation type="journal article" date="2021" name="Nat. Plants">
        <title>The Taxus genome provides insights into paclitaxel biosynthesis.</title>
        <authorList>
            <person name="Xiong X."/>
            <person name="Gou J."/>
            <person name="Liao Q."/>
            <person name="Li Y."/>
            <person name="Zhou Q."/>
            <person name="Bi G."/>
            <person name="Li C."/>
            <person name="Du R."/>
            <person name="Wang X."/>
            <person name="Sun T."/>
            <person name="Guo L."/>
            <person name="Liang H."/>
            <person name="Lu P."/>
            <person name="Wu Y."/>
            <person name="Zhang Z."/>
            <person name="Ro D.K."/>
            <person name="Shang Y."/>
            <person name="Huang S."/>
            <person name="Yan J."/>
        </authorList>
    </citation>
    <scope>NUCLEOTIDE SEQUENCE [LARGE SCALE GENOMIC DNA]</scope>
    <source>
        <strain evidence="20">Ta-2019</strain>
    </source>
</reference>
<dbReference type="InterPro" id="IPR045058">
    <property type="entry name" value="GIMA/IAN/Toc"/>
</dbReference>
<organism evidence="20 21">
    <name type="scientific">Taxus chinensis</name>
    <name type="common">Chinese yew</name>
    <name type="synonym">Taxus wallichiana var. chinensis</name>
    <dbReference type="NCBI Taxonomy" id="29808"/>
    <lineage>
        <taxon>Eukaryota</taxon>
        <taxon>Viridiplantae</taxon>
        <taxon>Streptophyta</taxon>
        <taxon>Embryophyta</taxon>
        <taxon>Tracheophyta</taxon>
        <taxon>Spermatophyta</taxon>
        <taxon>Pinopsida</taxon>
        <taxon>Pinidae</taxon>
        <taxon>Conifers II</taxon>
        <taxon>Cupressales</taxon>
        <taxon>Taxaceae</taxon>
        <taxon>Taxus</taxon>
    </lineage>
</organism>
<accession>A0AA38F830</accession>
<keyword evidence="6" id="KW-0479">Metal-binding</keyword>
<evidence type="ECO:0000256" key="15">
    <source>
        <dbReference type="ARBA" id="ARBA00023766"/>
    </source>
</evidence>
<comment type="function">
    <text evidence="17">GTPase involved in protein precursor import into chloroplasts. Seems to recognize chloroplast-destined precursor proteins and regulate their presentation to the translocation channel through GTP hydrolysis. Probably specialized in the import of nuclear encoded non-photosynthetic preproteins from the cytoplasm to the chloroplast.</text>
</comment>
<keyword evidence="12" id="KW-1133">Transmembrane helix</keyword>
<keyword evidence="7" id="KW-0547">Nucleotide-binding</keyword>
<evidence type="ECO:0000256" key="1">
    <source>
        <dbReference type="ARBA" id="ARBA00001946"/>
    </source>
</evidence>
<dbReference type="FunFam" id="3.40.50.300:FF:000413">
    <property type="entry name" value="Translocase of chloroplast 120, chloroplastic"/>
    <property type="match status" value="1"/>
</dbReference>
<dbReference type="GO" id="GO:0003924">
    <property type="term" value="F:GTPase activity"/>
    <property type="evidence" value="ECO:0007669"/>
    <property type="project" value="InterPro"/>
</dbReference>
<evidence type="ECO:0000256" key="11">
    <source>
        <dbReference type="ARBA" id="ARBA00022927"/>
    </source>
</evidence>
<feature type="domain" description="Neprosin PEP catalytic" evidence="19">
    <location>
        <begin position="1374"/>
        <end position="1595"/>
    </location>
</feature>
<evidence type="ECO:0000256" key="2">
    <source>
        <dbReference type="ARBA" id="ARBA00022448"/>
    </source>
</evidence>
<dbReference type="InterPro" id="IPR024283">
    <property type="entry name" value="TOC159_MAD"/>
</dbReference>
<dbReference type="GO" id="GO:0045036">
    <property type="term" value="P:protein targeting to chloroplast"/>
    <property type="evidence" value="ECO:0007669"/>
    <property type="project" value="InterPro"/>
</dbReference>
<comment type="cofactor">
    <cofactor evidence="1">
        <name>Mg(2+)</name>
        <dbReference type="ChEBI" id="CHEBI:18420"/>
    </cofactor>
</comment>
<keyword evidence="13" id="KW-0342">GTP-binding</keyword>
<keyword evidence="3" id="KW-0150">Chloroplast</keyword>
<comment type="similarity">
    <text evidence="16">Belongs to the TRAFAC class TrmE-Era-EngA-EngB-Septin-like GTPase superfamily. AIG1/Toc34/Toc159-like paraseptin GTPase family. TOC159 subfamily.</text>
</comment>
<dbReference type="GO" id="GO:0015031">
    <property type="term" value="P:protein transport"/>
    <property type="evidence" value="ECO:0007669"/>
    <property type="project" value="UniProtKB-KW"/>
</dbReference>
<evidence type="ECO:0000256" key="4">
    <source>
        <dbReference type="ARBA" id="ARBA00022640"/>
    </source>
</evidence>
<dbReference type="InterPro" id="IPR005690">
    <property type="entry name" value="Toc86_159"/>
</dbReference>
<keyword evidence="4" id="KW-0934">Plastid</keyword>
<evidence type="ECO:0000313" key="21">
    <source>
        <dbReference type="Proteomes" id="UP000824469"/>
    </source>
</evidence>
<protein>
    <recommendedName>
        <fullName evidence="22">AIG1-type G domain-containing protein</fullName>
    </recommendedName>
</protein>
<evidence type="ECO:0000256" key="17">
    <source>
        <dbReference type="ARBA" id="ARBA00045184"/>
    </source>
</evidence>
<dbReference type="Pfam" id="PF11886">
    <property type="entry name" value="TOC159_MAD"/>
    <property type="match status" value="1"/>
</dbReference>
<dbReference type="PROSITE" id="PS51720">
    <property type="entry name" value="G_AIG1"/>
    <property type="match status" value="1"/>
</dbReference>
<feature type="domain" description="AIG1-type G" evidence="18">
    <location>
        <begin position="804"/>
        <end position="1034"/>
    </location>
</feature>
<keyword evidence="9" id="KW-1002">Plastid outer membrane</keyword>
<evidence type="ECO:0000256" key="10">
    <source>
        <dbReference type="ARBA" id="ARBA00022842"/>
    </source>
</evidence>
<keyword evidence="10" id="KW-0460">Magnesium</keyword>
<dbReference type="Proteomes" id="UP000824469">
    <property type="component" value="Unassembled WGS sequence"/>
</dbReference>
<dbReference type="NCBIfam" id="TIGR00993">
    <property type="entry name" value="3a0901s04IAP86"/>
    <property type="match status" value="1"/>
</dbReference>